<evidence type="ECO:0000313" key="2">
    <source>
        <dbReference type="Proteomes" id="UP000838412"/>
    </source>
</evidence>
<gene>
    <name evidence="1" type="primary">Hypp4037</name>
    <name evidence="1" type="ORF">BLAG_LOCUS21719</name>
</gene>
<protein>
    <submittedName>
        <fullName evidence="1">Hypp4037 protein</fullName>
    </submittedName>
</protein>
<dbReference type="Proteomes" id="UP000838412">
    <property type="component" value="Chromosome 7"/>
</dbReference>
<dbReference type="EMBL" id="OV696692">
    <property type="protein sequence ID" value="CAH1268943.1"/>
    <property type="molecule type" value="Genomic_DNA"/>
</dbReference>
<evidence type="ECO:0000313" key="1">
    <source>
        <dbReference type="EMBL" id="CAH1268943.1"/>
    </source>
</evidence>
<organism evidence="1 2">
    <name type="scientific">Branchiostoma lanceolatum</name>
    <name type="common">Common lancelet</name>
    <name type="synonym">Amphioxus lanceolatum</name>
    <dbReference type="NCBI Taxonomy" id="7740"/>
    <lineage>
        <taxon>Eukaryota</taxon>
        <taxon>Metazoa</taxon>
        <taxon>Chordata</taxon>
        <taxon>Cephalochordata</taxon>
        <taxon>Leptocardii</taxon>
        <taxon>Amphioxiformes</taxon>
        <taxon>Branchiostomatidae</taxon>
        <taxon>Branchiostoma</taxon>
    </lineage>
</organism>
<keyword evidence="2" id="KW-1185">Reference proteome</keyword>
<dbReference type="OrthoDB" id="10029939at2759"/>
<reference evidence="1" key="1">
    <citation type="submission" date="2022-01" db="EMBL/GenBank/DDBJ databases">
        <authorList>
            <person name="Braso-Vives M."/>
        </authorList>
    </citation>
    <scope>NUCLEOTIDE SEQUENCE</scope>
</reference>
<dbReference type="AlphaFoldDB" id="A0A8K0A446"/>
<sequence>MENLDERVAWGQAVANVYLPQFPLEHFQQYQRDTFEATLRWIPREPTVQGRPLPGPLALPPPQSLASTQQIHQLTAAFLQMHEAACLGMDAICPASLTGWRCDHLARPYGYDARNT</sequence>
<proteinExistence type="predicted"/>
<name>A0A8K0A446_BRALA</name>
<accession>A0A8K0A446</accession>